<evidence type="ECO:0000313" key="5">
    <source>
        <dbReference type="Ensembl" id="ENSCSRP00000007211.1"/>
    </source>
</evidence>
<feature type="region of interest" description="Disordered" evidence="3">
    <location>
        <begin position="123"/>
        <end position="266"/>
    </location>
</feature>
<sequence>MRREEGGCWGLFGDRLPTVPPSCPDPTLDSLQNIFGRSRSPPHTPPPPPKRPESWEHVGPSAAEESEEGDTYEAPPCESQAWKVAPAKRQEDTDGTYLDHATARRCSEPFALLPAKFLSKLSLVPGTDADNGLDRTRAKLPPAPGRCRVSLSSSVLRPLPTPASPAAPQDPGPTSWNNKEGAPEEEIYLVCEPPSPAPCRTTRIPRSPPGQVPPPRPPKPSKPKITLPGAHQVSAGADASPEASSKGPAWPGDSGSPAEDPGMQNQAWYAGSCDRHLAESVLQGVNKDSAFMVRQSSGQGWNQPFTLAVLYKGHVYNIPIRYLESSRQYTLGKDGKSREERFDSVAGIIQHYSEHSLVLIEGSSASRAHTCLLFPVKP</sequence>
<dbReference type="PROSITE" id="PS50001">
    <property type="entry name" value="SH2"/>
    <property type="match status" value="1"/>
</dbReference>
<dbReference type="InterPro" id="IPR000980">
    <property type="entry name" value="SH2"/>
</dbReference>
<reference evidence="5" key="1">
    <citation type="submission" date="2025-08" db="UniProtKB">
        <authorList>
            <consortium name="Ensembl"/>
        </authorList>
    </citation>
    <scope>IDENTIFICATION</scope>
</reference>
<dbReference type="InterPro" id="IPR051751">
    <property type="entry name" value="Immunoreceptor_sig_adapters"/>
</dbReference>
<keyword evidence="6" id="KW-1185">Reference proteome</keyword>
<feature type="region of interest" description="Disordered" evidence="3">
    <location>
        <begin position="1"/>
        <end position="96"/>
    </location>
</feature>
<feature type="compositionally biased region" description="Pro residues" evidence="3">
    <location>
        <begin position="206"/>
        <end position="220"/>
    </location>
</feature>
<protein>
    <submittedName>
        <fullName evidence="5">SH2 domain containing 6</fullName>
    </submittedName>
</protein>
<dbReference type="AlphaFoldDB" id="A0A8C3S1R8"/>
<reference evidence="5" key="2">
    <citation type="submission" date="2025-09" db="UniProtKB">
        <authorList>
            <consortium name="Ensembl"/>
        </authorList>
    </citation>
    <scope>IDENTIFICATION</scope>
</reference>
<dbReference type="GO" id="GO:0005737">
    <property type="term" value="C:cytoplasm"/>
    <property type="evidence" value="ECO:0007669"/>
    <property type="project" value="UniProtKB-ARBA"/>
</dbReference>
<proteinExistence type="predicted"/>
<dbReference type="FunFam" id="3.30.505.10:FF:000016">
    <property type="entry name" value="B-cell linker protein isoform 2"/>
    <property type="match status" value="1"/>
</dbReference>
<evidence type="ECO:0000256" key="1">
    <source>
        <dbReference type="ARBA" id="ARBA00022999"/>
    </source>
</evidence>
<dbReference type="GO" id="GO:0035556">
    <property type="term" value="P:intracellular signal transduction"/>
    <property type="evidence" value="ECO:0007669"/>
    <property type="project" value="TreeGrafter"/>
</dbReference>
<dbReference type="SMART" id="SM00252">
    <property type="entry name" value="SH2"/>
    <property type="match status" value="1"/>
</dbReference>
<dbReference type="GO" id="GO:0007169">
    <property type="term" value="P:cell surface receptor protein tyrosine kinase signaling pathway"/>
    <property type="evidence" value="ECO:0007669"/>
    <property type="project" value="TreeGrafter"/>
</dbReference>
<name>A0A8C3S1R8_CHESE</name>
<dbReference type="InterPro" id="IPR036860">
    <property type="entry name" value="SH2_dom_sf"/>
</dbReference>
<feature type="domain" description="SH2" evidence="4">
    <location>
        <begin position="268"/>
        <end position="376"/>
    </location>
</feature>
<organism evidence="5 6">
    <name type="scientific">Chelydra serpentina</name>
    <name type="common">Snapping turtle</name>
    <name type="synonym">Testudo serpentina</name>
    <dbReference type="NCBI Taxonomy" id="8475"/>
    <lineage>
        <taxon>Eukaryota</taxon>
        <taxon>Metazoa</taxon>
        <taxon>Chordata</taxon>
        <taxon>Craniata</taxon>
        <taxon>Vertebrata</taxon>
        <taxon>Euteleostomi</taxon>
        <taxon>Archelosauria</taxon>
        <taxon>Testudinata</taxon>
        <taxon>Testudines</taxon>
        <taxon>Cryptodira</taxon>
        <taxon>Durocryptodira</taxon>
        <taxon>Americhelydia</taxon>
        <taxon>Chelydroidea</taxon>
        <taxon>Chelydridae</taxon>
        <taxon>Chelydra</taxon>
    </lineage>
</organism>
<evidence type="ECO:0000256" key="2">
    <source>
        <dbReference type="PROSITE-ProRule" id="PRU00191"/>
    </source>
</evidence>
<dbReference type="PANTHER" id="PTHR14098:SF16">
    <property type="entry name" value="SH2 DOMAIN-CONTAINING PROTEIN 6"/>
    <property type="match status" value="1"/>
</dbReference>
<evidence type="ECO:0000313" key="6">
    <source>
        <dbReference type="Proteomes" id="UP000694403"/>
    </source>
</evidence>
<keyword evidence="1 2" id="KW-0727">SH2 domain</keyword>
<dbReference type="PANTHER" id="PTHR14098">
    <property type="entry name" value="SH2 DOMAIN CONTAINING PROTEIN"/>
    <property type="match status" value="1"/>
</dbReference>
<dbReference type="SUPFAM" id="SSF55550">
    <property type="entry name" value="SH2 domain"/>
    <property type="match status" value="1"/>
</dbReference>
<feature type="compositionally biased region" description="Low complexity" evidence="3">
    <location>
        <begin position="148"/>
        <end position="158"/>
    </location>
</feature>
<evidence type="ECO:0000259" key="4">
    <source>
        <dbReference type="PROSITE" id="PS50001"/>
    </source>
</evidence>
<dbReference type="PRINTS" id="PR00401">
    <property type="entry name" value="SH2DOMAIN"/>
</dbReference>
<dbReference type="Proteomes" id="UP000694403">
    <property type="component" value="Unplaced"/>
</dbReference>
<accession>A0A8C3S1R8</accession>
<dbReference type="Ensembl" id="ENSCSRT00000007444.1">
    <property type="protein sequence ID" value="ENSCSRP00000007211.1"/>
    <property type="gene ID" value="ENSCSRG00000005349.1"/>
</dbReference>
<feature type="compositionally biased region" description="Pro residues" evidence="3">
    <location>
        <begin position="159"/>
        <end position="171"/>
    </location>
</feature>
<dbReference type="Gene3D" id="3.30.505.10">
    <property type="entry name" value="SH2 domain"/>
    <property type="match status" value="1"/>
</dbReference>
<dbReference type="Pfam" id="PF00017">
    <property type="entry name" value="SH2"/>
    <property type="match status" value="1"/>
</dbReference>
<evidence type="ECO:0000256" key="3">
    <source>
        <dbReference type="SAM" id="MobiDB-lite"/>
    </source>
</evidence>